<reference evidence="2 3" key="1">
    <citation type="journal article" date="2013" name="Int. J. Syst. Evol. Microbiol.">
        <title>Celerinatantimonas yamalensis sp. nov., a cold-adapted diazotrophic bacterium from a cold permafrost brine.</title>
        <authorList>
            <person name="Shcherbakova V."/>
            <person name="Chuvilskaya N."/>
            <person name="Rivkina E."/>
            <person name="Demidov N."/>
            <person name="Uchaeva V."/>
            <person name="Suetin S."/>
            <person name="Suzina N."/>
            <person name="Gilichinsky D."/>
        </authorList>
    </citation>
    <scope>NUCLEOTIDE SEQUENCE [LARGE SCALE GENOMIC DNA]</scope>
    <source>
        <strain evidence="2 3">C7</strain>
    </source>
</reference>
<dbReference type="PANTHER" id="PTHR43190">
    <property type="entry name" value="N-ACETYL-D-GLUCOSAMINE KINASE"/>
    <property type="match status" value="1"/>
</dbReference>
<organism evidence="2 3">
    <name type="scientific">Celerinatantimonas yamalensis</name>
    <dbReference type="NCBI Taxonomy" id="559956"/>
    <lineage>
        <taxon>Bacteria</taxon>
        <taxon>Pseudomonadati</taxon>
        <taxon>Pseudomonadota</taxon>
        <taxon>Gammaproteobacteria</taxon>
        <taxon>Celerinatantimonadaceae</taxon>
        <taxon>Celerinatantimonas</taxon>
    </lineage>
</organism>
<comment type="caution">
    <text evidence="2">The sequence shown here is derived from an EMBL/GenBank/DDBJ whole genome shotgun (WGS) entry which is preliminary data.</text>
</comment>
<dbReference type="Pfam" id="PF01869">
    <property type="entry name" value="BcrAD_BadFG"/>
    <property type="match status" value="1"/>
</dbReference>
<dbReference type="Proteomes" id="UP001629953">
    <property type="component" value="Unassembled WGS sequence"/>
</dbReference>
<dbReference type="SUPFAM" id="SSF53067">
    <property type="entry name" value="Actin-like ATPase domain"/>
    <property type="match status" value="2"/>
</dbReference>
<evidence type="ECO:0000259" key="1">
    <source>
        <dbReference type="Pfam" id="PF01869"/>
    </source>
</evidence>
<proteinExistence type="predicted"/>
<dbReference type="RefSeq" id="WP_408623820.1">
    <property type="nucleotide sequence ID" value="NZ_JBEQCT010000004.1"/>
</dbReference>
<protein>
    <submittedName>
        <fullName evidence="2">BadF/BadG/BcrA/BcrD ATPase family protein</fullName>
    </submittedName>
</protein>
<sequence>MQPQYFIGVDGGGTRCRVKLTDQVGTQLAQCIGGSANIYSNFEQAMQTVMQLIDQALLEANLPSAALTQTSVVLGLAGANVQSAKRKAQAYPQSFNTYQVYSDVEIACIGAHLTQPGAVLIIGTGSQGVYWDSQQFHCIGGWGMTISDQGSGAQLGLSAVRLALQAHQDLLSQTLFTQQIMANFSHSPEQLLKWSCQATPADWGQFAPVVFAHADTDKHARALIRQTAREISTMLDYLTCNNDIPVALMGGLAEPILRWLPTTLQAKVVPPQEDALTGARLLAGSPIANAQRAS</sequence>
<dbReference type="InterPro" id="IPR052519">
    <property type="entry name" value="Euk-type_GlcNAc_Kinase"/>
</dbReference>
<name>A0ABW9G7B9_9GAMM</name>
<dbReference type="EMBL" id="JBEQCT010000004">
    <property type="protein sequence ID" value="MFM2485584.1"/>
    <property type="molecule type" value="Genomic_DNA"/>
</dbReference>
<feature type="domain" description="ATPase BadF/BadG/BcrA/BcrD type" evidence="1">
    <location>
        <begin position="7"/>
        <end position="260"/>
    </location>
</feature>
<dbReference type="PANTHER" id="PTHR43190:SF3">
    <property type="entry name" value="N-ACETYL-D-GLUCOSAMINE KINASE"/>
    <property type="match status" value="1"/>
</dbReference>
<dbReference type="Gene3D" id="3.30.420.40">
    <property type="match status" value="2"/>
</dbReference>
<dbReference type="CDD" id="cd24082">
    <property type="entry name" value="ASKHA_NBD_GspK-like"/>
    <property type="match status" value="1"/>
</dbReference>
<dbReference type="InterPro" id="IPR043129">
    <property type="entry name" value="ATPase_NBD"/>
</dbReference>
<keyword evidence="3" id="KW-1185">Reference proteome</keyword>
<evidence type="ECO:0000313" key="2">
    <source>
        <dbReference type="EMBL" id="MFM2485584.1"/>
    </source>
</evidence>
<evidence type="ECO:0000313" key="3">
    <source>
        <dbReference type="Proteomes" id="UP001629953"/>
    </source>
</evidence>
<gene>
    <name evidence="2" type="ORF">ABUE30_11020</name>
</gene>
<dbReference type="InterPro" id="IPR002731">
    <property type="entry name" value="ATPase_BadF"/>
</dbReference>
<accession>A0ABW9G7B9</accession>